<dbReference type="CDD" id="cd03784">
    <property type="entry name" value="GT1_Gtf-like"/>
    <property type="match status" value="1"/>
</dbReference>
<dbReference type="GO" id="GO:0008194">
    <property type="term" value="F:UDP-glycosyltransferase activity"/>
    <property type="evidence" value="ECO:0007669"/>
    <property type="project" value="InterPro"/>
</dbReference>
<organism evidence="5 6">
    <name type="scientific">Amycolatopsis tolypomycina</name>
    <dbReference type="NCBI Taxonomy" id="208445"/>
    <lineage>
        <taxon>Bacteria</taxon>
        <taxon>Bacillati</taxon>
        <taxon>Actinomycetota</taxon>
        <taxon>Actinomycetes</taxon>
        <taxon>Pseudonocardiales</taxon>
        <taxon>Pseudonocardiaceae</taxon>
        <taxon>Amycolatopsis</taxon>
    </lineage>
</organism>
<dbReference type="Gene3D" id="3.40.50.2000">
    <property type="entry name" value="Glycogen Phosphorylase B"/>
    <property type="match status" value="2"/>
</dbReference>
<dbReference type="RefSeq" id="WP_091309965.1">
    <property type="nucleotide sequence ID" value="NZ_FNSO01000004.1"/>
</dbReference>
<dbReference type="STRING" id="208445.SAMN04489727_4241"/>
<dbReference type="GO" id="GO:0005975">
    <property type="term" value="P:carbohydrate metabolic process"/>
    <property type="evidence" value="ECO:0007669"/>
    <property type="project" value="InterPro"/>
</dbReference>
<dbReference type="InterPro" id="IPR050426">
    <property type="entry name" value="Glycosyltransferase_28"/>
</dbReference>
<dbReference type="OrthoDB" id="3253247at2"/>
<accession>A0A1H4TKU8</accession>
<sequence>MRVLLSTYGTRGDVEPLVALARELHALGAKTRMCTPPDAEFADRLAGLGIEPVPAGPPVRALMRATAPPTPAELSRYRSELLDTQFAVLPAAADGCDVLVAAGLAQVAARSVAETAGIPYVYVTYAAVNLPSPHHAPPPRPGWPEPDGAANPALWERDAGLVNAQYREPLNAHRAALGLPPVDNVRDHVCSDRPWLAADPVLGPWPEEPGGLSVVQTGAWTQVDERPLPAELEAFLEAGAPPVYVGFGSISPAPDIARWSVEAARARGHRVLVSRGWAGLDLVDGHDDCLAIGDVNHQRLFGRLAAVVHHGGAGTTQTAARAGVPQLVVPIPLADNPYWAGQVAARRVGAALDGPTATAESLRAAFEIAVAPETRARARALGNEIRTDGAAVAARRLLDVTD</sequence>
<comment type="pathway">
    <text evidence="1">Antibiotic biosynthesis; vancomycin biosynthesis.</text>
</comment>
<dbReference type="PANTHER" id="PTHR48050:SF13">
    <property type="entry name" value="STEROL 3-BETA-GLUCOSYLTRANSFERASE UGT80A2"/>
    <property type="match status" value="1"/>
</dbReference>
<dbReference type="Pfam" id="PF06722">
    <property type="entry name" value="EryCIII-like_C"/>
    <property type="match status" value="1"/>
</dbReference>
<evidence type="ECO:0000259" key="4">
    <source>
        <dbReference type="Pfam" id="PF06722"/>
    </source>
</evidence>
<dbReference type="Proteomes" id="UP000199622">
    <property type="component" value="Unassembled WGS sequence"/>
</dbReference>
<dbReference type="PANTHER" id="PTHR48050">
    <property type="entry name" value="STEROL 3-BETA-GLUCOSYLTRANSFERASE"/>
    <property type="match status" value="1"/>
</dbReference>
<dbReference type="AlphaFoldDB" id="A0A1H4TKU8"/>
<keyword evidence="2" id="KW-0045">Antibiotic biosynthesis</keyword>
<proteinExistence type="predicted"/>
<evidence type="ECO:0000313" key="5">
    <source>
        <dbReference type="EMBL" id="SEC57037.1"/>
    </source>
</evidence>
<gene>
    <name evidence="5" type="ORF">SAMN04489727_4241</name>
</gene>
<dbReference type="SUPFAM" id="SSF53756">
    <property type="entry name" value="UDP-Glycosyltransferase/glycogen phosphorylase"/>
    <property type="match status" value="1"/>
</dbReference>
<dbReference type="InterPro" id="IPR002213">
    <property type="entry name" value="UDP_glucos_trans"/>
</dbReference>
<evidence type="ECO:0000256" key="2">
    <source>
        <dbReference type="ARBA" id="ARBA00023194"/>
    </source>
</evidence>
<feature type="domain" description="Erythromycin biosynthesis protein CIII-like C-terminal" evidence="4">
    <location>
        <begin position="300"/>
        <end position="385"/>
    </location>
</feature>
<evidence type="ECO:0000313" key="6">
    <source>
        <dbReference type="Proteomes" id="UP000199622"/>
    </source>
</evidence>
<keyword evidence="5" id="KW-0808">Transferase</keyword>
<keyword evidence="6" id="KW-1185">Reference proteome</keyword>
<evidence type="ECO:0000259" key="3">
    <source>
        <dbReference type="Pfam" id="PF03033"/>
    </source>
</evidence>
<dbReference type="GO" id="GO:0033072">
    <property type="term" value="P:vancomycin biosynthetic process"/>
    <property type="evidence" value="ECO:0007669"/>
    <property type="project" value="UniProtKB-UniPathway"/>
</dbReference>
<dbReference type="FunFam" id="3.40.50.2000:FF:000009">
    <property type="entry name" value="Sterol 3-beta-glucosyltransferase UGT80A2"/>
    <property type="match status" value="1"/>
</dbReference>
<evidence type="ECO:0000256" key="1">
    <source>
        <dbReference type="ARBA" id="ARBA00004660"/>
    </source>
</evidence>
<reference evidence="6" key="1">
    <citation type="submission" date="2016-10" db="EMBL/GenBank/DDBJ databases">
        <authorList>
            <person name="Varghese N."/>
            <person name="Submissions S."/>
        </authorList>
    </citation>
    <scope>NUCLEOTIDE SEQUENCE [LARGE SCALE GENOMIC DNA]</scope>
    <source>
        <strain evidence="6">DSM 44544</strain>
    </source>
</reference>
<dbReference type="GO" id="GO:0016758">
    <property type="term" value="F:hexosyltransferase activity"/>
    <property type="evidence" value="ECO:0007669"/>
    <property type="project" value="InterPro"/>
</dbReference>
<name>A0A1H4TKU8_9PSEU</name>
<dbReference type="Pfam" id="PF03033">
    <property type="entry name" value="Glyco_transf_28"/>
    <property type="match status" value="1"/>
</dbReference>
<dbReference type="UniPathway" id="UPA00162"/>
<dbReference type="InterPro" id="IPR010610">
    <property type="entry name" value="EryCIII-like_C"/>
</dbReference>
<feature type="domain" description="Glycosyltransferase family 28 N-terminal" evidence="3">
    <location>
        <begin position="3"/>
        <end position="125"/>
    </location>
</feature>
<dbReference type="EMBL" id="FNSO01000004">
    <property type="protein sequence ID" value="SEC57037.1"/>
    <property type="molecule type" value="Genomic_DNA"/>
</dbReference>
<protein>
    <submittedName>
        <fullName evidence="5">UDP:flavonoid glycosyltransferase YjiC, YdhE family</fullName>
    </submittedName>
</protein>
<dbReference type="InterPro" id="IPR004276">
    <property type="entry name" value="GlycoTrans_28_N"/>
</dbReference>